<dbReference type="Proteomes" id="UP001430396">
    <property type="component" value="Unassembled WGS sequence"/>
</dbReference>
<dbReference type="EMBL" id="JAFFQI010000178">
    <property type="protein sequence ID" value="MCD0265635.1"/>
    <property type="molecule type" value="Genomic_DNA"/>
</dbReference>
<evidence type="ECO:0000313" key="2">
    <source>
        <dbReference type="Proteomes" id="UP001430396"/>
    </source>
</evidence>
<keyword evidence="2" id="KW-1185">Reference proteome</keyword>
<accession>A0ABS8NRD4</accession>
<protein>
    <submittedName>
        <fullName evidence="1">Uncharacterized protein</fullName>
    </submittedName>
</protein>
<evidence type="ECO:0000313" key="1">
    <source>
        <dbReference type="EMBL" id="MCD0265635.1"/>
    </source>
</evidence>
<name>A0ABS8NRD4_9XANT</name>
<sequence>MPGLYLLQRLADVLGAGDRHDALHAIGATLQMRNRAIGAELAARAALQLHRAIAHESLHLARALSRQLDRFAPLRLQLGADDAIAVERLLALYVLRGLPDGGNRLRLLGQCRLQHRARGLQFQHAVAIRWGTVAGPPALHIAVVALPV</sequence>
<reference evidence="1" key="1">
    <citation type="submission" date="2021-02" db="EMBL/GenBank/DDBJ databases">
        <title>Copper resistance gene diversity in local Xanthomonas species at agrochemical polluted sites in Trinidad, Trinidad and Tobago.</title>
        <authorList>
            <person name="Ramnarine S.D.B.J."/>
            <person name="Ramsubhag A."/>
            <person name="Jayaraman J."/>
        </authorList>
    </citation>
    <scope>NUCLEOTIDE SEQUENCE</scope>
    <source>
        <strain evidence="1">CaNP6A</strain>
    </source>
</reference>
<comment type="caution">
    <text evidence="1">The sequence shown here is derived from an EMBL/GenBank/DDBJ whole genome shotgun (WGS) entry which is preliminary data.</text>
</comment>
<gene>
    <name evidence="1" type="ORF">JWH11_04135</name>
</gene>
<proteinExistence type="predicted"/>
<organism evidence="1 2">
    <name type="scientific">Xanthomonas melonis</name>
    <dbReference type="NCBI Taxonomy" id="56456"/>
    <lineage>
        <taxon>Bacteria</taxon>
        <taxon>Pseudomonadati</taxon>
        <taxon>Pseudomonadota</taxon>
        <taxon>Gammaproteobacteria</taxon>
        <taxon>Lysobacterales</taxon>
        <taxon>Lysobacteraceae</taxon>
        <taxon>Xanthomonas</taxon>
    </lineage>
</organism>